<accession>A0ABM1S225</accession>
<evidence type="ECO:0000256" key="12">
    <source>
        <dbReference type="SAM" id="Phobius"/>
    </source>
</evidence>
<evidence type="ECO:0000256" key="3">
    <source>
        <dbReference type="ARBA" id="ARBA00012752"/>
    </source>
</evidence>
<evidence type="ECO:0000256" key="9">
    <source>
        <dbReference type="ARBA" id="ARBA00023180"/>
    </source>
</evidence>
<evidence type="ECO:0000259" key="13">
    <source>
        <dbReference type="SMART" id="SM00872"/>
    </source>
</evidence>
<dbReference type="EC" id="3.2.1.-" evidence="11"/>
<evidence type="ECO:0000256" key="8">
    <source>
        <dbReference type="ARBA" id="ARBA00023157"/>
    </source>
</evidence>
<evidence type="ECO:0000256" key="2">
    <source>
        <dbReference type="ARBA" id="ARBA00009792"/>
    </source>
</evidence>
<dbReference type="Pfam" id="PF21260">
    <property type="entry name" value="Laman-like_dom"/>
    <property type="match status" value="1"/>
</dbReference>
<dbReference type="Proteomes" id="UP000694941">
    <property type="component" value="Unplaced"/>
</dbReference>
<keyword evidence="4 11" id="KW-0479">Metal-binding</keyword>
<dbReference type="InterPro" id="IPR013780">
    <property type="entry name" value="Glyco_hydro_b"/>
</dbReference>
<organism evidence="14 15">
    <name type="scientific">Limulus polyphemus</name>
    <name type="common">Atlantic horseshoe crab</name>
    <dbReference type="NCBI Taxonomy" id="6850"/>
    <lineage>
        <taxon>Eukaryota</taxon>
        <taxon>Metazoa</taxon>
        <taxon>Ecdysozoa</taxon>
        <taxon>Arthropoda</taxon>
        <taxon>Chelicerata</taxon>
        <taxon>Merostomata</taxon>
        <taxon>Xiphosura</taxon>
        <taxon>Limulidae</taxon>
        <taxon>Limulus</taxon>
    </lineage>
</organism>
<dbReference type="GeneID" id="106478383"/>
<keyword evidence="14" id="KW-1185">Reference proteome</keyword>
<keyword evidence="7 11" id="KW-0862">Zinc</keyword>
<dbReference type="PANTHER" id="PTHR11607">
    <property type="entry name" value="ALPHA-MANNOSIDASE"/>
    <property type="match status" value="1"/>
</dbReference>
<dbReference type="InterPro" id="IPR037094">
    <property type="entry name" value="Glyco_hydro_38_cen_sf"/>
</dbReference>
<dbReference type="SUPFAM" id="SSF88713">
    <property type="entry name" value="Glycoside hydrolase/deacetylase"/>
    <property type="match status" value="1"/>
</dbReference>
<keyword evidence="6 11" id="KW-0378">Hydrolase</keyword>
<keyword evidence="12" id="KW-0812">Transmembrane</keyword>
<dbReference type="InterPro" id="IPR011330">
    <property type="entry name" value="Glyco_hydro/deAcase_b/a-brl"/>
</dbReference>
<keyword evidence="8" id="KW-1015">Disulfide bond</keyword>
<comment type="catalytic activity">
    <reaction evidence="1">
        <text>Hydrolysis of terminal, non-reducing alpha-D-mannose residues in alpha-D-mannosides.</text>
        <dbReference type="EC" id="3.2.1.24"/>
    </reaction>
</comment>
<dbReference type="Gene3D" id="2.60.40.1180">
    <property type="entry name" value="Golgi alpha-mannosidase II"/>
    <property type="match status" value="1"/>
</dbReference>
<reference evidence="15" key="1">
    <citation type="submission" date="2025-08" db="UniProtKB">
        <authorList>
            <consortium name="RefSeq"/>
        </authorList>
    </citation>
    <scope>IDENTIFICATION</scope>
    <source>
        <tissue evidence="15">Muscle</tissue>
    </source>
</reference>
<dbReference type="InterPro" id="IPR015341">
    <property type="entry name" value="Glyco_hydro_38_cen"/>
</dbReference>
<dbReference type="Gene3D" id="1.20.1270.50">
    <property type="entry name" value="Glycoside hydrolase family 38, central domain"/>
    <property type="match status" value="2"/>
</dbReference>
<dbReference type="Gene3D" id="2.60.40.1360">
    <property type="match status" value="1"/>
</dbReference>
<dbReference type="InterPro" id="IPR000602">
    <property type="entry name" value="Glyco_hydro_38_N"/>
</dbReference>
<dbReference type="InterPro" id="IPR027291">
    <property type="entry name" value="Glyco_hydro_38_N_sf"/>
</dbReference>
<evidence type="ECO:0000256" key="10">
    <source>
        <dbReference type="ARBA" id="ARBA00023295"/>
    </source>
</evidence>
<proteinExistence type="inferred from homology"/>
<dbReference type="Pfam" id="PF09261">
    <property type="entry name" value="Alpha-mann_mid"/>
    <property type="match status" value="1"/>
</dbReference>
<dbReference type="Gene3D" id="3.20.110.10">
    <property type="entry name" value="Glycoside hydrolase 38, N terminal domain"/>
    <property type="match status" value="1"/>
</dbReference>
<evidence type="ECO:0000256" key="5">
    <source>
        <dbReference type="ARBA" id="ARBA00022729"/>
    </source>
</evidence>
<dbReference type="InterPro" id="IPR050843">
    <property type="entry name" value="Glycosyl_Hydrlase_38"/>
</dbReference>
<keyword evidence="12" id="KW-1133">Transmembrane helix</keyword>
<dbReference type="Pfam" id="PF01074">
    <property type="entry name" value="Glyco_hydro_38N"/>
    <property type="match status" value="1"/>
</dbReference>
<evidence type="ECO:0000313" key="14">
    <source>
        <dbReference type="Proteomes" id="UP000694941"/>
    </source>
</evidence>
<dbReference type="SUPFAM" id="SSF88688">
    <property type="entry name" value="Families 57/38 glycoside transferase middle domain"/>
    <property type="match status" value="1"/>
</dbReference>
<dbReference type="Gene3D" id="2.70.98.30">
    <property type="entry name" value="Golgi alpha-mannosidase II, domain 4"/>
    <property type="match status" value="1"/>
</dbReference>
<evidence type="ECO:0000313" key="15">
    <source>
        <dbReference type="RefSeq" id="XP_022237680.1"/>
    </source>
</evidence>
<feature type="domain" description="Glycoside hydrolase family 38 central" evidence="13">
    <location>
        <begin position="394"/>
        <end position="466"/>
    </location>
</feature>
<dbReference type="RefSeq" id="XP_022237680.1">
    <property type="nucleotide sequence ID" value="XM_022381972.1"/>
</dbReference>
<comment type="similarity">
    <text evidence="2 11">Belongs to the glycosyl hydrolase 38 family.</text>
</comment>
<keyword evidence="9" id="KW-0325">Glycoprotein</keyword>
<dbReference type="Pfam" id="PF07748">
    <property type="entry name" value="Glyco_hydro_38C"/>
    <property type="match status" value="1"/>
</dbReference>
<comment type="cofactor">
    <cofactor evidence="11">
        <name>Zn(2+)</name>
        <dbReference type="ChEBI" id="CHEBI:29105"/>
    </cofactor>
    <text evidence="11">Binds 1 zinc ion per subunit.</text>
</comment>
<dbReference type="InterPro" id="IPR028995">
    <property type="entry name" value="Glyco_hydro_57/38_cen_sf"/>
</dbReference>
<evidence type="ECO:0000256" key="11">
    <source>
        <dbReference type="RuleBase" id="RU361199"/>
    </source>
</evidence>
<keyword evidence="12" id="KW-0472">Membrane</keyword>
<dbReference type="CDD" id="cd10810">
    <property type="entry name" value="GH38N_AMII_LAM_like"/>
    <property type="match status" value="1"/>
</dbReference>
<dbReference type="InterPro" id="IPR048534">
    <property type="entry name" value="Man2a1-like_dom"/>
</dbReference>
<evidence type="ECO:0000256" key="4">
    <source>
        <dbReference type="ARBA" id="ARBA00022723"/>
    </source>
</evidence>
<dbReference type="InterPro" id="IPR011682">
    <property type="entry name" value="Glyco_hydro_38_C"/>
</dbReference>
<protein>
    <recommendedName>
        <fullName evidence="3 11">Alpha-mannosidase</fullName>
        <ecNumber evidence="11">3.2.1.-</ecNumber>
    </recommendedName>
</protein>
<keyword evidence="5" id="KW-0732">Signal</keyword>
<feature type="transmembrane region" description="Helical" evidence="12">
    <location>
        <begin position="47"/>
        <end position="64"/>
    </location>
</feature>
<evidence type="ECO:0000256" key="7">
    <source>
        <dbReference type="ARBA" id="ARBA00022833"/>
    </source>
</evidence>
<dbReference type="Pfam" id="PF17677">
    <property type="entry name" value="Glyco_hydro38C2"/>
    <property type="match status" value="1"/>
</dbReference>
<dbReference type="InterPro" id="IPR041147">
    <property type="entry name" value="GH38_C"/>
</dbReference>
<dbReference type="SUPFAM" id="SSF74650">
    <property type="entry name" value="Galactose mutarotase-like"/>
    <property type="match status" value="1"/>
</dbReference>
<sequence>MSQFFRTRECTLVKGHLKPGRERAEGVTNRCNKMGNYAIRMWQCRHLALLFYVMLVIFDVGATAPSSQNTTCGYQSCPEEKPGYINVHVVCHTHNDVGWLQTIDQYYQLSVKRIISSVVQSLQKDPNRRFTYVETAFFWRWWQHQTLEIQEIVRTLVNSGQLEFAGGGWTMNDEAVTHYSGIIDQITLGLRWLNDTFGQCALPRVGWQIDSFGHSREHASLLSQMFFDGLFLGRIDYQDIKNRRATKTMEFLWKVSQSLEGARSYLFTGVLPNVYWPPKGFCFDVKCADPPITDLNGKMKAYQFKDTIMSQATHYTTNHLVVTMGMDFYYEAAEKWYQSLDKLMYYVNNMQATGSRVNMFYSTPACYLRSLNQTNVHWSVTAEDFFPYADRVHSYWTGYYTSRPSLKLYAREANTFLQACKQLSTLSGVQNDDIIFLKRAVAVLQHHDAITGTEQEHVAKDYIKQLYFGIEKCQEIIGESLKTLQFGNASVDGGYKYCENLNESSCYVTEYNEKVIAVIYNPLGKTVKHYVRFPVYGQMYQVLNEKGTSIQHQIDPIPLPVQNLPGRKSNTWRELLFQTELPPLGFNTYIIREIHDYVPVVDHNSGIFSQTEHDVTLGNELLQVIIDRNSGLLKAMVLENETYNIRQSFYWYEGQPGFGREKASGAYAFNPISNRALDLSGNTTFRIVKGDIVEELQQTFTPWLSQVIRIYKGVKHLEFEWVVGPIPVGDWRGKEIVSRFESDLESNGTFYTDSNGRETMQRIRNFRPTWSLNVSEPVSGNYYPVTAWIYIKDPLRNLQLTILPDRAEGATSLYDGVLELMVHRRLLYDDVYGVSEPLNERGIDGKGLVVRGKHYLLLGSIDGAVLEMKDLAQRALMKPVITFFQANFTDNDVEEPETLAFERKFSGLQDELPSNIHLLTLERLEKNKILLRLEHFHEKDVTSELSQAVNVSLVNLFQPFQIMEIREMVLSANQYLDEVSRMRWTVANESSTQHDEPVQSLEPANFTVTLLPMEIRTFLATISVNPPDMEIPSVMNKLS</sequence>
<dbReference type="SMART" id="SM00872">
    <property type="entry name" value="Alpha-mann_mid"/>
    <property type="match status" value="1"/>
</dbReference>
<evidence type="ECO:0000256" key="1">
    <source>
        <dbReference type="ARBA" id="ARBA00000365"/>
    </source>
</evidence>
<dbReference type="PANTHER" id="PTHR11607:SF3">
    <property type="entry name" value="LYSOSOMAL ALPHA-MANNOSIDASE"/>
    <property type="match status" value="1"/>
</dbReference>
<keyword evidence="10 11" id="KW-0326">Glycosidase</keyword>
<name>A0ABM1S225_LIMPO</name>
<dbReference type="InterPro" id="IPR011013">
    <property type="entry name" value="Gal_mutarotase_sf_dom"/>
</dbReference>
<gene>
    <name evidence="15" type="primary">LOC106478383</name>
</gene>
<evidence type="ECO:0000256" key="6">
    <source>
        <dbReference type="ARBA" id="ARBA00022801"/>
    </source>
</evidence>